<keyword evidence="1" id="KW-0479">Metal-binding</keyword>
<feature type="compositionally biased region" description="Acidic residues" evidence="5">
    <location>
        <begin position="95"/>
        <end position="136"/>
    </location>
</feature>
<feature type="compositionally biased region" description="Low complexity" evidence="5">
    <location>
        <begin position="153"/>
        <end position="166"/>
    </location>
</feature>
<keyword evidence="8" id="KW-1185">Reference proteome</keyword>
<organism evidence="7 8">
    <name type="scientific">Papaver somniferum</name>
    <name type="common">Opium poppy</name>
    <dbReference type="NCBI Taxonomy" id="3469"/>
    <lineage>
        <taxon>Eukaryota</taxon>
        <taxon>Viridiplantae</taxon>
        <taxon>Streptophyta</taxon>
        <taxon>Embryophyta</taxon>
        <taxon>Tracheophyta</taxon>
        <taxon>Spermatophyta</taxon>
        <taxon>Magnoliopsida</taxon>
        <taxon>Ranunculales</taxon>
        <taxon>Papaveraceae</taxon>
        <taxon>Papaveroideae</taxon>
        <taxon>Papaver</taxon>
    </lineage>
</organism>
<dbReference type="SMART" id="SM00336">
    <property type="entry name" value="BBOX"/>
    <property type="match status" value="1"/>
</dbReference>
<dbReference type="Proteomes" id="UP000316621">
    <property type="component" value="Chromosome 6"/>
</dbReference>
<dbReference type="GO" id="GO:0008270">
    <property type="term" value="F:zinc ion binding"/>
    <property type="evidence" value="ECO:0007669"/>
    <property type="project" value="UniProtKB-KW"/>
</dbReference>
<dbReference type="STRING" id="3469.A0A4Y7K020"/>
<dbReference type="EMBL" id="CM010720">
    <property type="protein sequence ID" value="RZC66166.1"/>
    <property type="molecule type" value="Genomic_DNA"/>
</dbReference>
<evidence type="ECO:0000256" key="4">
    <source>
        <dbReference type="PROSITE-ProRule" id="PRU00024"/>
    </source>
</evidence>
<dbReference type="PANTHER" id="PTHR31717">
    <property type="entry name" value="ZINC FINGER PROTEIN CONSTANS-LIKE 10"/>
    <property type="match status" value="1"/>
</dbReference>
<evidence type="ECO:0000256" key="1">
    <source>
        <dbReference type="ARBA" id="ARBA00022723"/>
    </source>
</evidence>
<protein>
    <recommendedName>
        <fullName evidence="6">B box-type domain-containing protein</fullName>
    </recommendedName>
</protein>
<name>A0A4Y7K020_PAPSO</name>
<dbReference type="PROSITE" id="PS50119">
    <property type="entry name" value="ZF_BBOX"/>
    <property type="match status" value="1"/>
</dbReference>
<feature type="domain" description="B box-type" evidence="6">
    <location>
        <begin position="1"/>
        <end position="46"/>
    </location>
</feature>
<evidence type="ECO:0000313" key="8">
    <source>
        <dbReference type="Proteomes" id="UP000316621"/>
    </source>
</evidence>
<dbReference type="Gramene" id="RZC66166">
    <property type="protein sequence ID" value="RZC66166"/>
    <property type="gene ID" value="C5167_009851"/>
</dbReference>
<dbReference type="AlphaFoldDB" id="A0A4Y7K020"/>
<accession>A0A4Y7K020</accession>
<keyword evidence="2 4" id="KW-0863">Zinc-finger</keyword>
<evidence type="ECO:0000256" key="2">
    <source>
        <dbReference type="ARBA" id="ARBA00022771"/>
    </source>
</evidence>
<dbReference type="InterPro" id="IPR000315">
    <property type="entry name" value="Znf_B-box"/>
</dbReference>
<dbReference type="CDD" id="cd19821">
    <property type="entry name" value="Bbox1_BBX-like"/>
    <property type="match status" value="1"/>
</dbReference>
<evidence type="ECO:0000256" key="3">
    <source>
        <dbReference type="ARBA" id="ARBA00022833"/>
    </source>
</evidence>
<dbReference type="OMA" id="ESCFTIP"/>
<evidence type="ECO:0000313" key="7">
    <source>
        <dbReference type="EMBL" id="RZC66166.1"/>
    </source>
</evidence>
<evidence type="ECO:0000259" key="6">
    <source>
        <dbReference type="PROSITE" id="PS50119"/>
    </source>
</evidence>
<evidence type="ECO:0000256" key="5">
    <source>
        <dbReference type="SAM" id="MobiDB-lite"/>
    </source>
</evidence>
<dbReference type="OrthoDB" id="153872at2759"/>
<feature type="region of interest" description="Disordered" evidence="5">
    <location>
        <begin position="79"/>
        <end position="167"/>
    </location>
</feature>
<proteinExistence type="predicted"/>
<dbReference type="Pfam" id="PF00643">
    <property type="entry name" value="zf-B_box"/>
    <property type="match status" value="1"/>
</dbReference>
<gene>
    <name evidence="7" type="ORF">C5167_009851</name>
</gene>
<sequence>MMKECELCEAPARMYCESDQASLCWDCDEKVHCANFLVARHTRVLLCHSCQTPTPWKASGSKLGHTISVCERCVKRCDKSNGNDEDDEESRKEDSDDDDDDDQFHDADENDDEETDEDEIDETDDDDDDDDDEDADNQVVPWSSTPPPPPIPSCSSSNSDESSSSSRLVCIERDFSSSTSTVGGDKRNTAAGATVSLPLKRMRENLDLSFHQDDEIGCSPSPSAAMEVEEEVATSVISFRPLKDRKVALTTSNSTTLIGSLKRFEQKIVSSKEIEESSESILAICKLSKDPTAI</sequence>
<dbReference type="InterPro" id="IPR049808">
    <property type="entry name" value="CONSTANS-like_Bbox1"/>
</dbReference>
<keyword evidence="3" id="KW-0862">Zinc</keyword>
<dbReference type="PANTHER" id="PTHR31717:SF60">
    <property type="entry name" value="B-BOX TYPE ZINC FINGER FAMILY PROTEIN"/>
    <property type="match status" value="1"/>
</dbReference>
<reference evidence="7 8" key="1">
    <citation type="journal article" date="2018" name="Science">
        <title>The opium poppy genome and morphinan production.</title>
        <authorList>
            <person name="Guo L."/>
            <person name="Winzer T."/>
            <person name="Yang X."/>
            <person name="Li Y."/>
            <person name="Ning Z."/>
            <person name="He Z."/>
            <person name="Teodor R."/>
            <person name="Lu Y."/>
            <person name="Bowser T.A."/>
            <person name="Graham I.A."/>
            <person name="Ye K."/>
        </authorList>
    </citation>
    <scope>NUCLEOTIDE SEQUENCE [LARGE SCALE GENOMIC DNA]</scope>
    <source>
        <strain evidence="8">cv. HN1</strain>
        <tissue evidence="7">Leaves</tissue>
    </source>
</reference>